<evidence type="ECO:0000313" key="2">
    <source>
        <dbReference type="Proteomes" id="UP000225448"/>
    </source>
</evidence>
<sequence>MLIHKDIIRTVTFDGSSNEDYAYPDTGMYGEELNVVIQHHHKEDINESVTVTIGDKMFTPEQLERILHQVTSYKAAAKAFNDKTELS</sequence>
<dbReference type="EMBL" id="MF042360">
    <property type="protein sequence ID" value="ARV76787.1"/>
    <property type="molecule type" value="Genomic_DNA"/>
</dbReference>
<proteinExistence type="predicted"/>
<name>A0A1Y0T1S9_9CAUD</name>
<protein>
    <submittedName>
        <fullName evidence="1">Uncharacterized protein</fullName>
    </submittedName>
</protein>
<reference evidence="1 2" key="1">
    <citation type="submission" date="2017-05" db="EMBL/GenBank/DDBJ databases">
        <authorList>
            <person name="Song R."/>
            <person name="Chenine A.L."/>
            <person name="Ruprecht R.M."/>
        </authorList>
    </citation>
    <scope>NUCLEOTIDE SEQUENCE [LARGE SCALE GENOMIC DNA]</scope>
</reference>
<organism evidence="1 2">
    <name type="scientific">Pseudomonas phage Phabio</name>
    <dbReference type="NCBI Taxonomy" id="2006668"/>
    <lineage>
        <taxon>Viruses</taxon>
        <taxon>Duplodnaviria</taxon>
        <taxon>Heunggongvirae</taxon>
        <taxon>Uroviricota</taxon>
        <taxon>Caudoviricetes</taxon>
        <taxon>Chimalliviridae</taxon>
        <taxon>Phabiovirus</taxon>
        <taxon>Phabiovirus phabio</taxon>
    </lineage>
</organism>
<evidence type="ECO:0000313" key="1">
    <source>
        <dbReference type="EMBL" id="ARV76787.1"/>
    </source>
</evidence>
<dbReference type="Proteomes" id="UP000225448">
    <property type="component" value="Segment"/>
</dbReference>
<gene>
    <name evidence="1" type="ORF">PHABIO_156</name>
</gene>
<accession>A0A1Y0T1S9</accession>
<keyword evidence="2" id="KW-1185">Reference proteome</keyword>